<reference evidence="4" key="1">
    <citation type="journal article" date="2018" name="Nat. Microbiol.">
        <title>Leveraging single-cell genomics to expand the fungal tree of life.</title>
        <authorList>
            <person name="Ahrendt S.R."/>
            <person name="Quandt C.A."/>
            <person name="Ciobanu D."/>
            <person name="Clum A."/>
            <person name="Salamov A."/>
            <person name="Andreopoulos B."/>
            <person name="Cheng J.F."/>
            <person name="Woyke T."/>
            <person name="Pelin A."/>
            <person name="Henrissat B."/>
            <person name="Reynolds N.K."/>
            <person name="Benny G.L."/>
            <person name="Smith M.E."/>
            <person name="James T.Y."/>
            <person name="Grigoriev I.V."/>
        </authorList>
    </citation>
    <scope>NUCLEOTIDE SEQUENCE [LARGE SCALE GENOMIC DNA]</scope>
    <source>
        <strain evidence="4">Benny S71-1</strain>
    </source>
</reference>
<sequence>MKVSTAIAIAAVAVAAVASLATVEAQPALERRQNRCSFIGCADHHDTHVAFNYYVASCRWIDATSNGIGQRIENEMRLAKRRRVHISSQHARGKKAPQPNHQATKQTGMQPGM</sequence>
<gene>
    <name evidence="3" type="ORF">SYNPS1DRAFT_30418</name>
</gene>
<evidence type="ECO:0000256" key="1">
    <source>
        <dbReference type="SAM" id="MobiDB-lite"/>
    </source>
</evidence>
<dbReference type="AlphaFoldDB" id="A0A4P9YWG5"/>
<proteinExistence type="predicted"/>
<keyword evidence="2" id="KW-0732">Signal</keyword>
<dbReference type="Proteomes" id="UP000278143">
    <property type="component" value="Unassembled WGS sequence"/>
</dbReference>
<organism evidence="3 4">
    <name type="scientific">Syncephalis pseudoplumigaleata</name>
    <dbReference type="NCBI Taxonomy" id="1712513"/>
    <lineage>
        <taxon>Eukaryota</taxon>
        <taxon>Fungi</taxon>
        <taxon>Fungi incertae sedis</taxon>
        <taxon>Zoopagomycota</taxon>
        <taxon>Zoopagomycotina</taxon>
        <taxon>Zoopagomycetes</taxon>
        <taxon>Zoopagales</taxon>
        <taxon>Piptocephalidaceae</taxon>
        <taxon>Syncephalis</taxon>
    </lineage>
</organism>
<feature type="signal peptide" evidence="2">
    <location>
        <begin position="1"/>
        <end position="25"/>
    </location>
</feature>
<feature type="region of interest" description="Disordered" evidence="1">
    <location>
        <begin position="83"/>
        <end position="113"/>
    </location>
</feature>
<feature type="compositionally biased region" description="Polar residues" evidence="1">
    <location>
        <begin position="99"/>
        <end position="113"/>
    </location>
</feature>
<feature type="compositionally biased region" description="Basic residues" evidence="1">
    <location>
        <begin position="83"/>
        <end position="95"/>
    </location>
</feature>
<accession>A0A4P9YWG5</accession>
<feature type="chain" id="PRO_5020871203" evidence="2">
    <location>
        <begin position="26"/>
        <end position="113"/>
    </location>
</feature>
<protein>
    <submittedName>
        <fullName evidence="3">Uncharacterized protein</fullName>
    </submittedName>
</protein>
<evidence type="ECO:0000313" key="4">
    <source>
        <dbReference type="Proteomes" id="UP000278143"/>
    </source>
</evidence>
<evidence type="ECO:0000256" key="2">
    <source>
        <dbReference type="SAM" id="SignalP"/>
    </source>
</evidence>
<keyword evidence="4" id="KW-1185">Reference proteome</keyword>
<evidence type="ECO:0000313" key="3">
    <source>
        <dbReference type="EMBL" id="RKP23822.1"/>
    </source>
</evidence>
<name>A0A4P9YWG5_9FUNG</name>
<dbReference type="EMBL" id="KZ990658">
    <property type="protein sequence ID" value="RKP23822.1"/>
    <property type="molecule type" value="Genomic_DNA"/>
</dbReference>